<dbReference type="InterPro" id="IPR038766">
    <property type="entry name" value="Membrane_comp_ABC_pdt"/>
</dbReference>
<evidence type="ECO:0000313" key="9">
    <source>
        <dbReference type="Proteomes" id="UP000198923"/>
    </source>
</evidence>
<evidence type="ECO:0000256" key="2">
    <source>
        <dbReference type="ARBA" id="ARBA00022475"/>
    </source>
</evidence>
<feature type="transmembrane region" description="Helical" evidence="6">
    <location>
        <begin position="476"/>
        <end position="497"/>
    </location>
</feature>
<protein>
    <submittedName>
        <fullName evidence="8">Putative ABC transport system permease protein</fullName>
    </submittedName>
</protein>
<name>A0A1G8AV80_9ACTN</name>
<evidence type="ECO:0000256" key="4">
    <source>
        <dbReference type="ARBA" id="ARBA00022989"/>
    </source>
</evidence>
<dbReference type="PANTHER" id="PTHR30287">
    <property type="entry name" value="MEMBRANE COMPONENT OF PREDICTED ABC SUPERFAMILY METABOLITE UPTAKE TRANSPORTER"/>
    <property type="match status" value="1"/>
</dbReference>
<feature type="transmembrane region" description="Helical" evidence="6">
    <location>
        <begin position="763"/>
        <end position="796"/>
    </location>
</feature>
<keyword evidence="2" id="KW-1003">Cell membrane</keyword>
<dbReference type="EMBL" id="FNCN01000013">
    <property type="protein sequence ID" value="SDH24942.1"/>
    <property type="molecule type" value="Genomic_DNA"/>
</dbReference>
<organism evidence="8 9">
    <name type="scientific">Sinosporangium album</name>
    <dbReference type="NCBI Taxonomy" id="504805"/>
    <lineage>
        <taxon>Bacteria</taxon>
        <taxon>Bacillati</taxon>
        <taxon>Actinomycetota</taxon>
        <taxon>Actinomycetes</taxon>
        <taxon>Streptosporangiales</taxon>
        <taxon>Streptosporangiaceae</taxon>
        <taxon>Sinosporangium</taxon>
    </lineage>
</organism>
<feature type="domain" description="ABC3 transporter permease C-terminal" evidence="7">
    <location>
        <begin position="271"/>
        <end position="384"/>
    </location>
</feature>
<evidence type="ECO:0000259" key="7">
    <source>
        <dbReference type="Pfam" id="PF02687"/>
    </source>
</evidence>
<dbReference type="GO" id="GO:0005886">
    <property type="term" value="C:plasma membrane"/>
    <property type="evidence" value="ECO:0007669"/>
    <property type="project" value="UniProtKB-SubCell"/>
</dbReference>
<dbReference type="Pfam" id="PF02687">
    <property type="entry name" value="FtsX"/>
    <property type="match status" value="1"/>
</dbReference>
<accession>A0A1G8AV80</accession>
<reference evidence="8 9" key="1">
    <citation type="submission" date="2016-10" db="EMBL/GenBank/DDBJ databases">
        <authorList>
            <person name="de Groot N.N."/>
        </authorList>
    </citation>
    <scope>NUCLEOTIDE SEQUENCE [LARGE SCALE GENOMIC DNA]</scope>
    <source>
        <strain evidence="8 9">CPCC 201354</strain>
    </source>
</reference>
<proteinExistence type="predicted"/>
<keyword evidence="4 6" id="KW-1133">Transmembrane helix</keyword>
<keyword evidence="3 6" id="KW-0812">Transmembrane</keyword>
<comment type="subcellular location">
    <subcellularLocation>
        <location evidence="1">Cell membrane</location>
        <topology evidence="1">Multi-pass membrane protein</topology>
    </subcellularLocation>
</comment>
<dbReference type="RefSeq" id="WP_093171161.1">
    <property type="nucleotide sequence ID" value="NZ_FNCN01000013.1"/>
</dbReference>
<evidence type="ECO:0000313" key="8">
    <source>
        <dbReference type="EMBL" id="SDH24942.1"/>
    </source>
</evidence>
<dbReference type="InterPro" id="IPR003838">
    <property type="entry name" value="ABC3_permease_C"/>
</dbReference>
<evidence type="ECO:0000256" key="6">
    <source>
        <dbReference type="SAM" id="Phobius"/>
    </source>
</evidence>
<dbReference type="OrthoDB" id="3405625at2"/>
<evidence type="ECO:0000256" key="5">
    <source>
        <dbReference type="ARBA" id="ARBA00023136"/>
    </source>
</evidence>
<evidence type="ECO:0000256" key="1">
    <source>
        <dbReference type="ARBA" id="ARBA00004651"/>
    </source>
</evidence>
<feature type="transmembrane region" description="Helical" evidence="6">
    <location>
        <begin position="316"/>
        <end position="342"/>
    </location>
</feature>
<evidence type="ECO:0000256" key="3">
    <source>
        <dbReference type="ARBA" id="ARBA00022692"/>
    </source>
</evidence>
<dbReference type="STRING" id="504805.SAMN05421505_11315"/>
<gene>
    <name evidence="8" type="ORF">SAMN05421505_11315</name>
</gene>
<feature type="transmembrane region" description="Helical" evidence="6">
    <location>
        <begin position="27"/>
        <end position="47"/>
    </location>
</feature>
<keyword evidence="9" id="KW-1185">Reference proteome</keyword>
<dbReference type="Proteomes" id="UP000198923">
    <property type="component" value="Unassembled WGS sequence"/>
</dbReference>
<dbReference type="AlphaFoldDB" id="A0A1G8AV80"/>
<sequence>MNGLLPVLRLSLRLSIRGIRRAKGRSALIAAMVGVPVMVFTAFFTIVTTADVSHEEGLPWTLGSADAKIFTRWYMQEGAARARPATAEELSPLLPPGSRLLRVDTANVPYRTDRWHAPIALLQVDFKDPLTRGMVRLTEGRMPTAAGEIAVSAQVVEAGARVGQDLTIGDSAAVKRVVGAVEGPPHTFLIAAPGGGVDGGRTDVSWLVDAPRPLLRHDLRNLDGHGFSAVSRAVAPASETPASGSLLWGSGNTSLAEHGPVGVLFGLTMSLIVVEVALLAGSAFMVGERRRRRELALVVAQGGEPRHVRTLMMADGLLLGALGSVLGAALGVALVFLLQPLIAAVYRPLGPFDVPWWDTATVIGLGVVSALLACLVPARRAARADTAAALAGRRIAPRSRRGLPVAGAALLVAGTAGAVAALWANGAVFLIGCLLVQLGLVLLAPTLVDLVGALSSRAPLPIRLAARDAVRHRGRTAPAVVAVTAAVAMTTAIGVSLSSTQARHERDYSPLQPLGAVVVEKAGHSREKWAEVGERLRMELRGVPLIEQSVLVSRAPGQPEHGAGSSIRIVGCAVPCVLLGGRLPVGNAALLRYLLGRNDHATSAALDAGKVIAFDPAVVRDGHVKLKRRGPTGAVDTITMPAVLAHPATGTVLKVLLPKSAANTLGLAVEPYAYVINPRDHAVGEEERQRLNAALLQVTYAGEVRIERGWPHTQTFSFALLTAAVTAVALAAALVAAGLARVDARPDIASLASVGATRRVRRLFTAGQAGIIVGSGAVVGVLLGLALGVAAYAMAARPPGRGVTSFVVSPDFGIDLPWLLLGGMVIVLPLAAMGVAALFTRAEEPLTRRLA</sequence>
<feature type="transmembrane region" description="Helical" evidence="6">
    <location>
        <begin position="263"/>
        <end position="286"/>
    </location>
</feature>
<feature type="transmembrane region" description="Helical" evidence="6">
    <location>
        <begin position="718"/>
        <end position="742"/>
    </location>
</feature>
<dbReference type="PANTHER" id="PTHR30287:SF1">
    <property type="entry name" value="INNER MEMBRANE PROTEIN"/>
    <property type="match status" value="1"/>
</dbReference>
<feature type="transmembrane region" description="Helical" evidence="6">
    <location>
        <begin position="354"/>
        <end position="376"/>
    </location>
</feature>
<feature type="transmembrane region" description="Helical" evidence="6">
    <location>
        <begin position="816"/>
        <end position="839"/>
    </location>
</feature>
<feature type="transmembrane region" description="Helical" evidence="6">
    <location>
        <begin position="403"/>
        <end position="423"/>
    </location>
</feature>
<feature type="transmembrane region" description="Helical" evidence="6">
    <location>
        <begin position="429"/>
        <end position="455"/>
    </location>
</feature>
<keyword evidence="5 6" id="KW-0472">Membrane</keyword>